<proteinExistence type="inferred from homology"/>
<comment type="similarity">
    <text evidence="3">Belongs to the glycosyl hydrolase 84 family.</text>
</comment>
<dbReference type="Proteomes" id="UP000051096">
    <property type="component" value="Unassembled WGS sequence"/>
</dbReference>
<evidence type="ECO:0000256" key="3">
    <source>
        <dbReference type="PROSITE-ProRule" id="PRU01353"/>
    </source>
</evidence>
<evidence type="ECO:0000256" key="1">
    <source>
        <dbReference type="ARBA" id="ARBA00022801"/>
    </source>
</evidence>
<keyword evidence="1 3" id="KW-0378">Hydrolase</keyword>
<accession>A0A0S8GCM0</accession>
<dbReference type="InterPro" id="IPR051822">
    <property type="entry name" value="Glycosyl_Hydrolase_84"/>
</dbReference>
<dbReference type="InterPro" id="IPR011496">
    <property type="entry name" value="O-GlcNAcase_cat"/>
</dbReference>
<feature type="domain" description="GH84" evidence="4">
    <location>
        <begin position="6"/>
        <end position="266"/>
    </location>
</feature>
<dbReference type="Pfam" id="PF07555">
    <property type="entry name" value="NAGidase"/>
    <property type="match status" value="1"/>
</dbReference>
<dbReference type="PANTHER" id="PTHR13170">
    <property type="entry name" value="O-GLCNACASE"/>
    <property type="match status" value="1"/>
</dbReference>
<name>A0A0S8GCM0_UNCW3</name>
<protein>
    <recommendedName>
        <fullName evidence="4">GH84 domain-containing protein</fullName>
    </recommendedName>
</protein>
<reference evidence="5 6" key="1">
    <citation type="journal article" date="2015" name="Microbiome">
        <title>Genomic resolution of linkages in carbon, nitrogen, and sulfur cycling among widespread estuary sediment bacteria.</title>
        <authorList>
            <person name="Baker B.J."/>
            <person name="Lazar C.S."/>
            <person name="Teske A.P."/>
            <person name="Dick G.J."/>
        </authorList>
    </citation>
    <scope>NUCLEOTIDE SEQUENCE [LARGE SCALE GENOMIC DNA]</scope>
    <source>
        <strain evidence="5">SM23_60</strain>
    </source>
</reference>
<dbReference type="GO" id="GO:1901135">
    <property type="term" value="P:carbohydrate derivative metabolic process"/>
    <property type="evidence" value="ECO:0007669"/>
    <property type="project" value="UniProtKB-ARBA"/>
</dbReference>
<comment type="caution">
    <text evidence="5">The sequence shown here is derived from an EMBL/GenBank/DDBJ whole genome shotgun (WGS) entry which is preliminary data.</text>
</comment>
<gene>
    <name evidence="5" type="ORF">AMJ87_08345</name>
</gene>
<dbReference type="SUPFAM" id="SSF51445">
    <property type="entry name" value="(Trans)glycosidases"/>
    <property type="match status" value="1"/>
</dbReference>
<organism evidence="5 6">
    <name type="scientific">candidate division WOR_3 bacterium SM23_60</name>
    <dbReference type="NCBI Taxonomy" id="1703780"/>
    <lineage>
        <taxon>Bacteria</taxon>
        <taxon>Bacteria division WOR-3</taxon>
    </lineage>
</organism>
<sequence length="287" mass="33669">MNTRNKFSGVVEGFYGKPYTFAERHDLIGFLDACALNTYVYAPKADPYHRKQWFLPYPVAAMHQFEKLVRLCDRCAIHFNYALSPMVHPDIMKIIQKVKKMMKIGIRHFSLLYDDIPVPLSRETASEHAHSANELWQFLRSTVEHPVLFFCPTQYRGMNATEYLATIVEKLDHDIHIFWTGNHVVSRAITARDIRKVTTLLKRKPLIWDNLFANDYIPGTILRLPYRNRSRTMVRTTVGILINPMNQYEQSKPLIHTAAQFINDPERYVPHRAWKRAQAHCRHNAHR</sequence>
<dbReference type="InterPro" id="IPR017853">
    <property type="entry name" value="GH"/>
</dbReference>
<feature type="active site" description="Proton donor" evidence="3">
    <location>
        <position position="115"/>
    </location>
</feature>
<dbReference type="Gene3D" id="3.20.20.80">
    <property type="entry name" value="Glycosidases"/>
    <property type="match status" value="1"/>
</dbReference>
<dbReference type="AlphaFoldDB" id="A0A0S8GCM0"/>
<dbReference type="PANTHER" id="PTHR13170:SF16">
    <property type="entry name" value="PROTEIN O-GLCNACASE"/>
    <property type="match status" value="1"/>
</dbReference>
<dbReference type="GO" id="GO:0015929">
    <property type="term" value="F:hexosaminidase activity"/>
    <property type="evidence" value="ECO:0007669"/>
    <property type="project" value="UniProtKB-ARBA"/>
</dbReference>
<evidence type="ECO:0000313" key="6">
    <source>
        <dbReference type="Proteomes" id="UP000051096"/>
    </source>
</evidence>
<dbReference type="PROSITE" id="PS52009">
    <property type="entry name" value="GH84"/>
    <property type="match status" value="1"/>
</dbReference>
<evidence type="ECO:0000313" key="5">
    <source>
        <dbReference type="EMBL" id="KPK70735.1"/>
    </source>
</evidence>
<evidence type="ECO:0000256" key="2">
    <source>
        <dbReference type="ARBA" id="ARBA00023295"/>
    </source>
</evidence>
<keyword evidence="2 3" id="KW-0326">Glycosidase</keyword>
<dbReference type="EMBL" id="LJUO01000081">
    <property type="protein sequence ID" value="KPK70735.1"/>
    <property type="molecule type" value="Genomic_DNA"/>
</dbReference>
<evidence type="ECO:0000259" key="4">
    <source>
        <dbReference type="PROSITE" id="PS52009"/>
    </source>
</evidence>